<dbReference type="CDD" id="cd00254">
    <property type="entry name" value="LT-like"/>
    <property type="match status" value="1"/>
</dbReference>
<protein>
    <recommendedName>
        <fullName evidence="1">Transglycosylase SLT domain-containing protein</fullName>
    </recommendedName>
</protein>
<proteinExistence type="predicted"/>
<dbReference type="AlphaFoldDB" id="A0A1F8DHH6"/>
<name>A0A1F8DHH6_9BACT</name>
<comment type="caution">
    <text evidence="2">The sequence shown here is derived from an EMBL/GenBank/DDBJ whole genome shotgun (WGS) entry which is preliminary data.</text>
</comment>
<dbReference type="Proteomes" id="UP000177596">
    <property type="component" value="Unassembled WGS sequence"/>
</dbReference>
<dbReference type="EMBL" id="MGIL01000017">
    <property type="protein sequence ID" value="OGM88067.1"/>
    <property type="molecule type" value="Genomic_DNA"/>
</dbReference>
<evidence type="ECO:0000313" key="3">
    <source>
        <dbReference type="Proteomes" id="UP000177596"/>
    </source>
</evidence>
<dbReference type="InterPro" id="IPR008258">
    <property type="entry name" value="Transglycosylase_SLT_dom_1"/>
</dbReference>
<evidence type="ECO:0000313" key="2">
    <source>
        <dbReference type="EMBL" id="OGM88067.1"/>
    </source>
</evidence>
<gene>
    <name evidence="2" type="ORF">A2573_01005</name>
</gene>
<dbReference type="Gene3D" id="1.10.530.10">
    <property type="match status" value="1"/>
</dbReference>
<dbReference type="Pfam" id="PF01464">
    <property type="entry name" value="SLT"/>
    <property type="match status" value="1"/>
</dbReference>
<sequence>MSATKEATEAVIPEYNCPLPVEVNWEDLGDYTKWPNVRSWCELIQNECINEYQNLDINLVAAVMMIESGGDPNAISKKYATGLMQVMPDFTMPGRPSQKELLNPVFNLEYGCGILSDKINDWGSVKDGLWAYYGTASYYADYADPVLSKLDSIKAAYP</sequence>
<reference evidence="2 3" key="1">
    <citation type="journal article" date="2016" name="Nat. Commun.">
        <title>Thousands of microbial genomes shed light on interconnected biogeochemical processes in an aquifer system.</title>
        <authorList>
            <person name="Anantharaman K."/>
            <person name="Brown C.T."/>
            <person name="Hug L.A."/>
            <person name="Sharon I."/>
            <person name="Castelle C.J."/>
            <person name="Probst A.J."/>
            <person name="Thomas B.C."/>
            <person name="Singh A."/>
            <person name="Wilkins M.J."/>
            <person name="Karaoz U."/>
            <person name="Brodie E.L."/>
            <person name="Williams K.H."/>
            <person name="Hubbard S.S."/>
            <person name="Banfield J.F."/>
        </authorList>
    </citation>
    <scope>NUCLEOTIDE SEQUENCE [LARGE SCALE GENOMIC DNA]</scope>
</reference>
<organism evidence="2 3">
    <name type="scientific">Candidatus Woesebacteria bacterium RIFOXYD1_FULL_43_18</name>
    <dbReference type="NCBI Taxonomy" id="1802551"/>
    <lineage>
        <taxon>Bacteria</taxon>
        <taxon>Candidatus Woeseibacteriota</taxon>
    </lineage>
</organism>
<evidence type="ECO:0000259" key="1">
    <source>
        <dbReference type="Pfam" id="PF01464"/>
    </source>
</evidence>
<feature type="domain" description="Transglycosylase SLT" evidence="1">
    <location>
        <begin position="53"/>
        <end position="132"/>
    </location>
</feature>
<accession>A0A1F8DHH6</accession>
<dbReference type="InterPro" id="IPR023346">
    <property type="entry name" value="Lysozyme-like_dom_sf"/>
</dbReference>
<dbReference type="SUPFAM" id="SSF53955">
    <property type="entry name" value="Lysozyme-like"/>
    <property type="match status" value="1"/>
</dbReference>